<keyword evidence="7" id="KW-1185">Reference proteome</keyword>
<dbReference type="GO" id="GO:0008168">
    <property type="term" value="F:methyltransferase activity"/>
    <property type="evidence" value="ECO:0007669"/>
    <property type="project" value="UniProtKB-KW"/>
</dbReference>
<dbReference type="EC" id="2.1.1.-" evidence="6"/>
<dbReference type="Gene3D" id="3.40.50.150">
    <property type="entry name" value="Vaccinia Virus protein VP39"/>
    <property type="match status" value="1"/>
</dbReference>
<dbReference type="GO" id="GO:0032259">
    <property type="term" value="P:methylation"/>
    <property type="evidence" value="ECO:0007669"/>
    <property type="project" value="UniProtKB-KW"/>
</dbReference>
<keyword evidence="4" id="KW-0949">S-adenosyl-L-methionine</keyword>
<name>A0ABW4NGB0_9SPHN</name>
<dbReference type="InterPro" id="IPR003333">
    <property type="entry name" value="CMAS"/>
</dbReference>
<dbReference type="PIRSF" id="PIRSF003085">
    <property type="entry name" value="CMAS"/>
    <property type="match status" value="1"/>
</dbReference>
<dbReference type="Proteomes" id="UP001597283">
    <property type="component" value="Unassembled WGS sequence"/>
</dbReference>
<dbReference type="PANTHER" id="PTHR43667">
    <property type="entry name" value="CYCLOPROPANE-FATTY-ACYL-PHOSPHOLIPID SYNTHASE"/>
    <property type="match status" value="1"/>
</dbReference>
<evidence type="ECO:0000256" key="5">
    <source>
        <dbReference type="ARBA" id="ARBA00023098"/>
    </source>
</evidence>
<comment type="similarity">
    <text evidence="1">Belongs to the CFA/CMAS family.</text>
</comment>
<dbReference type="CDD" id="cd02440">
    <property type="entry name" value="AdoMet_MTases"/>
    <property type="match status" value="1"/>
</dbReference>
<evidence type="ECO:0000313" key="6">
    <source>
        <dbReference type="EMBL" id="MFD1788876.1"/>
    </source>
</evidence>
<sequence length="412" mass="45668">MHGTRHDNRGRKAARRGGATAGRIFAAVGRRVLDRVDRGLAEGAIDATLPDGTHRRLGGRAPGPEPIVHVRSWRALWRLATGGSAGWYEAWAAGDWASPDPVPLFDLFMRNRASLGTTARAAAWSRGLRRLRHWLRRNAPEQARRNIAYHYDLGNDFYAPWLDASMTYSSALFPRDGMTLEDGQAAKLAEILERTGTRDGETILEIGCGWGSFAEAAVAGGRQVHGITLSTEQRDYAAARVPDGARFTLTDYRAVTGTYDAVASIEMVEAVGREYWRDYLRLIARVLKPGGRAALQLITIDDAIFESYAGNVDFIQQYVFPGGLLICESEFRAIAAEEGLAWHDARAFGIDYAETLRLWRERFDAAYADGRLPAEFGPDFVDLWRYYLMYCEGGFRGGGIDVLQVTLVKEGA</sequence>
<dbReference type="EMBL" id="JBHUFC010000006">
    <property type="protein sequence ID" value="MFD1788876.1"/>
    <property type="molecule type" value="Genomic_DNA"/>
</dbReference>
<dbReference type="InterPro" id="IPR029063">
    <property type="entry name" value="SAM-dependent_MTases_sf"/>
</dbReference>
<dbReference type="InterPro" id="IPR050723">
    <property type="entry name" value="CFA/CMAS"/>
</dbReference>
<organism evidence="6 7">
    <name type="scientific">Sphingomonas floccifaciens</name>
    <dbReference type="NCBI Taxonomy" id="1844115"/>
    <lineage>
        <taxon>Bacteria</taxon>
        <taxon>Pseudomonadati</taxon>
        <taxon>Pseudomonadota</taxon>
        <taxon>Alphaproteobacteria</taxon>
        <taxon>Sphingomonadales</taxon>
        <taxon>Sphingomonadaceae</taxon>
        <taxon>Sphingomonas</taxon>
    </lineage>
</organism>
<evidence type="ECO:0000256" key="4">
    <source>
        <dbReference type="ARBA" id="ARBA00022691"/>
    </source>
</evidence>
<evidence type="ECO:0000256" key="1">
    <source>
        <dbReference type="ARBA" id="ARBA00010815"/>
    </source>
</evidence>
<dbReference type="PANTHER" id="PTHR43667:SF2">
    <property type="entry name" value="FATTY ACID C-METHYL TRANSFERASE"/>
    <property type="match status" value="1"/>
</dbReference>
<evidence type="ECO:0000256" key="2">
    <source>
        <dbReference type="ARBA" id="ARBA00022603"/>
    </source>
</evidence>
<reference evidence="7" key="1">
    <citation type="journal article" date="2019" name="Int. J. Syst. Evol. Microbiol.">
        <title>The Global Catalogue of Microorganisms (GCM) 10K type strain sequencing project: providing services to taxonomists for standard genome sequencing and annotation.</title>
        <authorList>
            <consortium name="The Broad Institute Genomics Platform"/>
            <consortium name="The Broad Institute Genome Sequencing Center for Infectious Disease"/>
            <person name="Wu L."/>
            <person name="Ma J."/>
        </authorList>
    </citation>
    <scope>NUCLEOTIDE SEQUENCE [LARGE SCALE GENOMIC DNA]</scope>
    <source>
        <strain evidence="7">Q85</strain>
    </source>
</reference>
<dbReference type="SUPFAM" id="SSF53335">
    <property type="entry name" value="S-adenosyl-L-methionine-dependent methyltransferases"/>
    <property type="match status" value="1"/>
</dbReference>
<keyword evidence="2 6" id="KW-0489">Methyltransferase</keyword>
<proteinExistence type="inferred from homology"/>
<comment type="caution">
    <text evidence="6">The sequence shown here is derived from an EMBL/GenBank/DDBJ whole genome shotgun (WGS) entry which is preliminary data.</text>
</comment>
<evidence type="ECO:0000256" key="3">
    <source>
        <dbReference type="ARBA" id="ARBA00022679"/>
    </source>
</evidence>
<protein>
    <submittedName>
        <fullName evidence="6">Class I SAM-dependent methyltransferase</fullName>
        <ecNumber evidence="6">2.1.1.-</ecNumber>
    </submittedName>
</protein>
<dbReference type="Pfam" id="PF02353">
    <property type="entry name" value="CMAS"/>
    <property type="match status" value="1"/>
</dbReference>
<gene>
    <name evidence="6" type="ORF">ACFSC3_15025</name>
</gene>
<keyword evidence="5" id="KW-0443">Lipid metabolism</keyword>
<evidence type="ECO:0000313" key="7">
    <source>
        <dbReference type="Proteomes" id="UP001597283"/>
    </source>
</evidence>
<keyword evidence="3 6" id="KW-0808">Transferase</keyword>
<dbReference type="RefSeq" id="WP_380941251.1">
    <property type="nucleotide sequence ID" value="NZ_JBHUFC010000006.1"/>
</dbReference>
<accession>A0ABW4NGB0</accession>